<dbReference type="SUPFAM" id="SSF81606">
    <property type="entry name" value="PP2C-like"/>
    <property type="match status" value="1"/>
</dbReference>
<sequence length="651" mass="70069">MHWADLGVTARLILALSLCGGLIFAVVFSVNDRFTSRLVEEQVMAHSRDVVAAAVYSIDDQLRAVARDQATLATALESAPRLTTADLRRILRYHVATNEEVFGAAIAFAPGFSPNGRERSAPYCFKRLNGELAIIDLASPSYNYPQQPWYRLPAERKAPVWSEPYFDEGGGNVVMTTYSVPFYRMQGGVRRFAGIATSDVSVDWLGRQIASLKLNRNGYAALFSRNGVYLAHPDRSLVMRETLAGVAEKKNNPVLREIGRAITRGESGFVTGSNVFDRESWIYYAPVPATGWSLAVVFPAEEMRSEVTRIGRMIALLCIAGIVVLVLAIVLVARSVSRPLAEISLAVQRIAGGDLDGDLPPIRVGGEVRHLADSFGRMQRDLKEHIRQLTETTAVKERMAGELSVAHDLQMAILPHELPELPGLEIAGCCVPAREVGGDFYDARLLADGRLFFVIGDVSGKGVPAALYMAMAVTLARAGAGDDCDPAELLGRINRELCRGNDSCMFATILCGIIDPNSGMVRLANAGHTPPAIRRADGTCVFQRLSPGLVAGYLEDFTYVEEQVTLIAGDTLILYTDGVTEAMSGAGELFGEARLLAALSGGTGGAGELLRKVEEAVAAFADAASQSDDLTMLALFRRDGTGKSGGACTSF</sequence>
<dbReference type="CDD" id="cd06225">
    <property type="entry name" value="HAMP"/>
    <property type="match status" value="1"/>
</dbReference>
<dbReference type="PROSITE" id="PS51746">
    <property type="entry name" value="PPM_2"/>
    <property type="match status" value="1"/>
</dbReference>
<keyword evidence="2" id="KW-0472">Membrane</keyword>
<dbReference type="InterPro" id="IPR003660">
    <property type="entry name" value="HAMP_dom"/>
</dbReference>
<proteinExistence type="predicted"/>
<dbReference type="SMART" id="SM00304">
    <property type="entry name" value="HAMP"/>
    <property type="match status" value="1"/>
</dbReference>
<dbReference type="EMBL" id="OW150024">
    <property type="protein sequence ID" value="CAH2030941.1"/>
    <property type="molecule type" value="Genomic_DNA"/>
</dbReference>
<evidence type="ECO:0000259" key="4">
    <source>
        <dbReference type="PROSITE" id="PS51746"/>
    </source>
</evidence>
<keyword evidence="2" id="KW-1133">Transmembrane helix</keyword>
<keyword evidence="6" id="KW-1185">Reference proteome</keyword>
<dbReference type="InterPro" id="IPR004010">
    <property type="entry name" value="Double_Cache_2"/>
</dbReference>
<name>A0ABN8HIB9_9BACT</name>
<dbReference type="PANTHER" id="PTHR43156">
    <property type="entry name" value="STAGE II SPORULATION PROTEIN E-RELATED"/>
    <property type="match status" value="1"/>
</dbReference>
<dbReference type="Gene3D" id="3.30.450.20">
    <property type="entry name" value="PAS domain"/>
    <property type="match status" value="2"/>
</dbReference>
<dbReference type="InterPro" id="IPR001932">
    <property type="entry name" value="PPM-type_phosphatase-like_dom"/>
</dbReference>
<feature type="transmembrane region" description="Helical" evidence="2">
    <location>
        <begin position="12"/>
        <end position="30"/>
    </location>
</feature>
<dbReference type="InterPro" id="IPR052016">
    <property type="entry name" value="Bact_Sigma-Reg"/>
</dbReference>
<dbReference type="Gene3D" id="6.10.340.10">
    <property type="match status" value="1"/>
</dbReference>
<dbReference type="Pfam" id="PF00672">
    <property type="entry name" value="HAMP"/>
    <property type="match status" value="1"/>
</dbReference>
<dbReference type="InterPro" id="IPR036457">
    <property type="entry name" value="PPM-type-like_dom_sf"/>
</dbReference>
<evidence type="ECO:0000259" key="3">
    <source>
        <dbReference type="PROSITE" id="PS50885"/>
    </source>
</evidence>
<dbReference type="CDD" id="cd12912">
    <property type="entry name" value="PDC2_MCP_like"/>
    <property type="match status" value="1"/>
</dbReference>
<feature type="domain" description="HAMP" evidence="3">
    <location>
        <begin position="334"/>
        <end position="387"/>
    </location>
</feature>
<dbReference type="SUPFAM" id="SSF158472">
    <property type="entry name" value="HAMP domain-like"/>
    <property type="match status" value="1"/>
</dbReference>
<dbReference type="PANTHER" id="PTHR43156:SF2">
    <property type="entry name" value="STAGE II SPORULATION PROTEIN E"/>
    <property type="match status" value="1"/>
</dbReference>
<dbReference type="Pfam" id="PF22673">
    <property type="entry name" value="MCP-like_PDC_1"/>
    <property type="match status" value="1"/>
</dbReference>
<dbReference type="SMART" id="SM00331">
    <property type="entry name" value="PP2C_SIG"/>
    <property type="match status" value="1"/>
</dbReference>
<protein>
    <submittedName>
        <fullName evidence="5">HAMP domain-containing protein</fullName>
    </submittedName>
</protein>
<dbReference type="PROSITE" id="PS50885">
    <property type="entry name" value="HAMP"/>
    <property type="match status" value="1"/>
</dbReference>
<evidence type="ECO:0000313" key="5">
    <source>
        <dbReference type="EMBL" id="CAH2030941.1"/>
    </source>
</evidence>
<dbReference type="Pfam" id="PF08269">
    <property type="entry name" value="dCache_2"/>
    <property type="match status" value="1"/>
</dbReference>
<feature type="transmembrane region" description="Helical" evidence="2">
    <location>
        <begin position="313"/>
        <end position="333"/>
    </location>
</feature>
<keyword evidence="2" id="KW-0812">Transmembrane</keyword>
<dbReference type="Gene3D" id="3.60.40.10">
    <property type="entry name" value="PPM-type phosphatase domain"/>
    <property type="match status" value="1"/>
</dbReference>
<dbReference type="RefSeq" id="WP_305731808.1">
    <property type="nucleotide sequence ID" value="NZ_OW150024.1"/>
</dbReference>
<keyword evidence="1" id="KW-0378">Hydrolase</keyword>
<organism evidence="5 6">
    <name type="scientific">Trichlorobacter ammonificans</name>
    <dbReference type="NCBI Taxonomy" id="2916410"/>
    <lineage>
        <taxon>Bacteria</taxon>
        <taxon>Pseudomonadati</taxon>
        <taxon>Thermodesulfobacteriota</taxon>
        <taxon>Desulfuromonadia</taxon>
        <taxon>Geobacterales</taxon>
        <taxon>Geobacteraceae</taxon>
        <taxon>Trichlorobacter</taxon>
    </lineage>
</organism>
<dbReference type="CDD" id="cd12913">
    <property type="entry name" value="PDC1_MCP_like"/>
    <property type="match status" value="1"/>
</dbReference>
<accession>A0ABN8HIB9</accession>
<dbReference type="Proteomes" id="UP001295463">
    <property type="component" value="Chromosome"/>
</dbReference>
<feature type="domain" description="PPM-type phosphatase" evidence="4">
    <location>
        <begin position="415"/>
        <end position="637"/>
    </location>
</feature>
<evidence type="ECO:0000313" key="6">
    <source>
        <dbReference type="Proteomes" id="UP001295463"/>
    </source>
</evidence>
<evidence type="ECO:0000256" key="1">
    <source>
        <dbReference type="ARBA" id="ARBA00022801"/>
    </source>
</evidence>
<evidence type="ECO:0000256" key="2">
    <source>
        <dbReference type="SAM" id="Phobius"/>
    </source>
</evidence>
<dbReference type="Pfam" id="PF07228">
    <property type="entry name" value="SpoIIE"/>
    <property type="match status" value="1"/>
</dbReference>
<gene>
    <name evidence="5" type="ORF">GEAMG1_1127</name>
</gene>
<reference evidence="5 6" key="1">
    <citation type="submission" date="2022-03" db="EMBL/GenBank/DDBJ databases">
        <authorList>
            <person name="Koch H."/>
        </authorList>
    </citation>
    <scope>NUCLEOTIDE SEQUENCE [LARGE SCALE GENOMIC DNA]</scope>
    <source>
        <strain evidence="5 6">G1</strain>
    </source>
</reference>